<dbReference type="InterPro" id="IPR027051">
    <property type="entry name" value="XdhC_Rossmann_dom"/>
</dbReference>
<dbReference type="EMBL" id="JAHWQX010000002">
    <property type="protein sequence ID" value="MBW3096996.1"/>
    <property type="molecule type" value="Genomic_DNA"/>
</dbReference>
<evidence type="ECO:0000259" key="2">
    <source>
        <dbReference type="Pfam" id="PF13478"/>
    </source>
</evidence>
<dbReference type="NCBIfam" id="TIGR02964">
    <property type="entry name" value="xanthine_xdhC"/>
    <property type="match status" value="1"/>
</dbReference>
<reference evidence="3" key="1">
    <citation type="submission" date="2021-07" db="EMBL/GenBank/DDBJ databases">
        <title>Pseudohoeflea marina sp. nov. a polyhydroxyalcanoate-producing bacterium.</title>
        <authorList>
            <person name="Zheng W."/>
            <person name="Yu S."/>
            <person name="Huang Y."/>
        </authorList>
    </citation>
    <scope>NUCLEOTIDE SEQUENCE</scope>
    <source>
        <strain evidence="3">DP4N28-3</strain>
    </source>
</reference>
<evidence type="ECO:0000259" key="1">
    <source>
        <dbReference type="Pfam" id="PF02625"/>
    </source>
</evidence>
<dbReference type="Pfam" id="PF13478">
    <property type="entry name" value="XdhC_C"/>
    <property type="match status" value="1"/>
</dbReference>
<dbReference type="InterPro" id="IPR014308">
    <property type="entry name" value="Xanthine_DH_XdhC"/>
</dbReference>
<dbReference type="Pfam" id="PF02625">
    <property type="entry name" value="XdhC_CoxI"/>
    <property type="match status" value="1"/>
</dbReference>
<evidence type="ECO:0000313" key="3">
    <source>
        <dbReference type="EMBL" id="MBW3096996.1"/>
    </source>
</evidence>
<gene>
    <name evidence="3" type="primary">xdhC</name>
    <name evidence="3" type="ORF">KY465_06865</name>
</gene>
<accession>A0ABS6WM10</accession>
<sequence>MSPRLAAFRAFAETAGDAGLIVVKVETAEGSTPREAGAFMAVSQDAFFGTIGGGRLEMEAIARARALLKGEATETNMTLPLGPEIGQCCGGRVALSFRHHRSDLAAVERLVADEAARDPQVWIFGGGHVGRALVATLSLLPVQPHLVETRSDELALAPEGAERHLVAMPESLVPAIAPGGAVIVLTHDHALDFLIVEAALARPDLAYVGMIGSKTKRATFASQYRRAGHDAAGLARLTCPIGSKIEDKRPEVIAVTVAAELMALLSAPG</sequence>
<organism evidence="3 4">
    <name type="scientific">Pseudohoeflea coraliihabitans</name>
    <dbReference type="NCBI Taxonomy" id="2860393"/>
    <lineage>
        <taxon>Bacteria</taxon>
        <taxon>Pseudomonadati</taxon>
        <taxon>Pseudomonadota</taxon>
        <taxon>Alphaproteobacteria</taxon>
        <taxon>Hyphomicrobiales</taxon>
        <taxon>Rhizobiaceae</taxon>
        <taxon>Pseudohoeflea</taxon>
    </lineage>
</organism>
<feature type="domain" description="XdhC Rossmann" evidence="2">
    <location>
        <begin position="121"/>
        <end position="261"/>
    </location>
</feature>
<evidence type="ECO:0000313" key="4">
    <source>
        <dbReference type="Proteomes" id="UP001430804"/>
    </source>
</evidence>
<feature type="domain" description="XdhC- CoxI" evidence="1">
    <location>
        <begin position="22"/>
        <end position="72"/>
    </location>
</feature>
<dbReference type="PANTHER" id="PTHR30388:SF6">
    <property type="entry name" value="XANTHINE DEHYDROGENASE SUBUNIT A-RELATED"/>
    <property type="match status" value="1"/>
</dbReference>
<dbReference type="InterPro" id="IPR003777">
    <property type="entry name" value="XdhC_CoxI"/>
</dbReference>
<dbReference type="RefSeq" id="WP_219200947.1">
    <property type="nucleotide sequence ID" value="NZ_JAHWQX010000002.1"/>
</dbReference>
<dbReference type="InterPro" id="IPR052698">
    <property type="entry name" value="MoCofactor_Util/Proc"/>
</dbReference>
<proteinExistence type="predicted"/>
<keyword evidence="4" id="KW-1185">Reference proteome</keyword>
<dbReference type="PANTHER" id="PTHR30388">
    <property type="entry name" value="ALDEHYDE OXIDOREDUCTASE MOLYBDENUM COFACTOR ASSEMBLY PROTEIN"/>
    <property type="match status" value="1"/>
</dbReference>
<protein>
    <submittedName>
        <fullName evidence="3">Xanthine dehydrogenase accessory protein XdhC</fullName>
    </submittedName>
</protein>
<dbReference type="Proteomes" id="UP001430804">
    <property type="component" value="Unassembled WGS sequence"/>
</dbReference>
<name>A0ABS6WM10_9HYPH</name>
<comment type="caution">
    <text evidence="3">The sequence shown here is derived from an EMBL/GenBank/DDBJ whole genome shotgun (WGS) entry which is preliminary data.</text>
</comment>